<dbReference type="EMBL" id="BX284604">
    <property type="protein sequence ID" value="CCD62202.1"/>
    <property type="molecule type" value="Genomic_DNA"/>
</dbReference>
<evidence type="ECO:0000313" key="3">
    <source>
        <dbReference type="WormBase" id="C04C3.9"/>
    </source>
</evidence>
<dbReference type="CTD" id="13192614"/>
<dbReference type="KEGG" id="cel:CELE_C04C3.9"/>
<organism evidence="1 2">
    <name type="scientific">Caenorhabditis elegans</name>
    <dbReference type="NCBI Taxonomy" id="6239"/>
    <lineage>
        <taxon>Eukaryota</taxon>
        <taxon>Metazoa</taxon>
        <taxon>Ecdysozoa</taxon>
        <taxon>Nematoda</taxon>
        <taxon>Chromadorea</taxon>
        <taxon>Rhabditida</taxon>
        <taxon>Rhabditina</taxon>
        <taxon>Rhabditomorpha</taxon>
        <taxon>Rhabditoidea</taxon>
        <taxon>Rhabditidae</taxon>
        <taxon>Peloderinae</taxon>
        <taxon>Caenorhabditis</taxon>
    </lineage>
</organism>
<dbReference type="HOGENOM" id="CLU_2656699_0_0_1"/>
<keyword evidence="2" id="KW-1185">Reference proteome</keyword>
<dbReference type="GeneID" id="13192614"/>
<evidence type="ECO:0000313" key="2">
    <source>
        <dbReference type="Proteomes" id="UP000001940"/>
    </source>
</evidence>
<accession>G4RT99</accession>
<dbReference type="Proteomes" id="UP000001940">
    <property type="component" value="Chromosome IV"/>
</dbReference>
<name>G4RT99_CAEEL</name>
<protein>
    <submittedName>
        <fullName evidence="1">Uncharacterized protein</fullName>
    </submittedName>
</protein>
<sequence length="76" mass="9297">MQTKNKNFYFVYSSKLYHFLFQKLSNAFSDGKVEKWRSSDNRWSRAEHSCRTIFRPNFDNINWIDCLFNMENPSKM</sequence>
<dbReference type="RefSeq" id="NP_001255250.1">
    <property type="nucleotide sequence ID" value="NM_001268321.3"/>
</dbReference>
<evidence type="ECO:0000313" key="1">
    <source>
        <dbReference type="EMBL" id="CCD62202.1"/>
    </source>
</evidence>
<reference evidence="1 2" key="1">
    <citation type="journal article" date="1998" name="Science">
        <title>Genome sequence of the nematode C. elegans: a platform for investigating biology.</title>
        <authorList>
            <consortium name="The C. elegans sequencing consortium"/>
            <person name="Sulson J.E."/>
            <person name="Waterston R."/>
        </authorList>
    </citation>
    <scope>NUCLEOTIDE SEQUENCE [LARGE SCALE GENOMIC DNA]</scope>
    <source>
        <strain evidence="1 2">Bristol N2</strain>
    </source>
</reference>
<dbReference type="InParanoid" id="G4RT99"/>
<dbReference type="WormBase" id="C04C3.9">
    <property type="protein sequence ID" value="CE44905"/>
    <property type="gene ID" value="WBGene00195067"/>
</dbReference>
<gene>
    <name evidence="1 3" type="ORF">C04C3.9</name>
    <name evidence="1" type="ORF">CELE_C04C3.9</name>
</gene>
<dbReference type="AGR" id="WB:WBGene00195067"/>
<dbReference type="Bgee" id="WBGene00195067">
    <property type="expression patterns" value="Expressed in larva and 3 other cell types or tissues"/>
</dbReference>
<dbReference type="AlphaFoldDB" id="G4RT99"/>
<dbReference type="PaxDb" id="6239-C04C3.9"/>
<proteinExistence type="predicted"/>